<dbReference type="Pfam" id="PF00501">
    <property type="entry name" value="AMP-binding"/>
    <property type="match status" value="1"/>
</dbReference>
<sequence>MEHLNLRAYCAQFLEDNRLGDLPFFKEEDYTSNYRDLIELSLSLADSLKDEGSYYALKIDSPYFFFAHLLASIFAKKDVVVLSSKEPESALFSYQRTLGFKRIITGVIGSGKKDSHFPDIEINESSMAFSILSSGSSGPSKAIFLSLKNVYASATSVIDFFKMSKDDTSFMNLPHHHIGGMMILWRAFFSMGSLTNVRENSFQFISLVPLQFKRALTDPSELASLKKCRGILIGGAPLNEELKLEAKKENLPVFETYGMSETSSLVMLNGTPLKGQTVKLDENGYFLIKGPTLSPGAPVDSEGFFHTKDIGVKNADGTLSFSHRGDILFKSGGELINPIEVEAKVKELPWMAEAVSVGINHHEWTKAQALVFKSTDPDKTIDDIKAHLKKELHPYLIPRYFYPAGKDLVREGMKPKRFEVANFAREEFFKNLLHHLYIPHPNAKRLVVFFHGFMEDHSDMIPLMDSHHQCAYLFIDFPGHGKSRAGAFKKREDVFYYLSELILFKAQGLPYTLYGYSMGGRIALELALDYLRPEQLILESSHFGFKTAEEKRTRLESDRLLFKDVKDDNDLRIFFESWYKNPIFTGYNQSAHYSIDLEKKLTHAPKEWQASMEFNSPGTSPYFYQEVMAKLSLLKVVGIVGSLDAKYKTHFNEVKAQLADLHLYEIKGAGHNPHKTHLSDIKNILRNFI</sequence>
<dbReference type="SUPFAM" id="SSF53474">
    <property type="entry name" value="alpha/beta-Hydrolases"/>
    <property type="match status" value="1"/>
</dbReference>
<dbReference type="InterPro" id="IPR042099">
    <property type="entry name" value="ANL_N_sf"/>
</dbReference>
<dbReference type="GO" id="GO:0031956">
    <property type="term" value="F:medium-chain fatty acid-CoA ligase activity"/>
    <property type="evidence" value="ECO:0007669"/>
    <property type="project" value="TreeGrafter"/>
</dbReference>
<dbReference type="EMBL" id="CP025704">
    <property type="protein sequence ID" value="AUN98489.1"/>
    <property type="molecule type" value="Genomic_DNA"/>
</dbReference>
<dbReference type="InterPro" id="IPR029058">
    <property type="entry name" value="AB_hydrolase_fold"/>
</dbReference>
<dbReference type="PANTHER" id="PTHR43201:SF8">
    <property type="entry name" value="ACYL-COA SYNTHETASE FAMILY MEMBER 3"/>
    <property type="match status" value="1"/>
</dbReference>
<feature type="domain" description="AB hydrolase-1" evidence="3">
    <location>
        <begin position="447"/>
        <end position="675"/>
    </location>
</feature>
<accession>A0A2K9NSJ3</accession>
<evidence type="ECO:0000259" key="3">
    <source>
        <dbReference type="Pfam" id="PF12697"/>
    </source>
</evidence>
<dbReference type="Proteomes" id="UP000235584">
    <property type="component" value="Chromosome"/>
</dbReference>
<dbReference type="InterPro" id="IPR000873">
    <property type="entry name" value="AMP-dep_synth/lig_dom"/>
</dbReference>
<evidence type="ECO:0000313" key="5">
    <source>
        <dbReference type="Proteomes" id="UP000235584"/>
    </source>
</evidence>
<dbReference type="InterPro" id="IPR000073">
    <property type="entry name" value="AB_hydrolase_1"/>
</dbReference>
<dbReference type="SUPFAM" id="SSF56801">
    <property type="entry name" value="Acetyl-CoA synthetase-like"/>
    <property type="match status" value="1"/>
</dbReference>
<dbReference type="RefSeq" id="WP_102243780.1">
    <property type="nucleotide sequence ID" value="NZ_CP025704.1"/>
</dbReference>
<comment type="similarity">
    <text evidence="1">Belongs to the ATP-dependent AMP-binding enzyme family.</text>
</comment>
<keyword evidence="5" id="KW-1185">Reference proteome</keyword>
<reference evidence="4 5" key="1">
    <citation type="submission" date="2018-01" db="EMBL/GenBank/DDBJ databases">
        <title>Complete genome sequence of Bacteriovorax stolpii DSM12778.</title>
        <authorList>
            <person name="Tang B."/>
            <person name="Chang J."/>
        </authorList>
    </citation>
    <scope>NUCLEOTIDE SEQUENCE [LARGE SCALE GENOMIC DNA]</scope>
    <source>
        <strain evidence="4 5">DSM 12778</strain>
    </source>
</reference>
<gene>
    <name evidence="4" type="ORF">C0V70_10300</name>
</gene>
<protein>
    <submittedName>
        <fullName evidence="4">Uncharacterized protein</fullName>
    </submittedName>
</protein>
<evidence type="ECO:0000259" key="2">
    <source>
        <dbReference type="Pfam" id="PF00501"/>
    </source>
</evidence>
<dbReference type="Gene3D" id="3.40.50.12780">
    <property type="entry name" value="N-terminal domain of ligase-like"/>
    <property type="match status" value="1"/>
</dbReference>
<dbReference type="Gene3D" id="3.30.300.30">
    <property type="match status" value="1"/>
</dbReference>
<dbReference type="InterPro" id="IPR045851">
    <property type="entry name" value="AMP-bd_C_sf"/>
</dbReference>
<organism evidence="4 5">
    <name type="scientific">Bacteriovorax stolpii</name>
    <name type="common">Bdellovibrio stolpii</name>
    <dbReference type="NCBI Taxonomy" id="960"/>
    <lineage>
        <taxon>Bacteria</taxon>
        <taxon>Pseudomonadati</taxon>
        <taxon>Bdellovibrionota</taxon>
        <taxon>Bacteriovoracia</taxon>
        <taxon>Bacteriovoracales</taxon>
        <taxon>Bacteriovoracaceae</taxon>
        <taxon>Bacteriovorax</taxon>
    </lineage>
</organism>
<evidence type="ECO:0000256" key="1">
    <source>
        <dbReference type="ARBA" id="ARBA00006432"/>
    </source>
</evidence>
<dbReference type="Pfam" id="PF12697">
    <property type="entry name" value="Abhydrolase_6"/>
    <property type="match status" value="1"/>
</dbReference>
<dbReference type="Gene3D" id="3.40.50.1820">
    <property type="entry name" value="alpha/beta hydrolase"/>
    <property type="match status" value="1"/>
</dbReference>
<feature type="domain" description="AMP-dependent synthetase/ligase" evidence="2">
    <location>
        <begin position="116"/>
        <end position="273"/>
    </location>
</feature>
<evidence type="ECO:0000313" key="4">
    <source>
        <dbReference type="EMBL" id="AUN98489.1"/>
    </source>
</evidence>
<dbReference type="KEGG" id="bsto:C0V70_10300"/>
<proteinExistence type="inferred from homology"/>
<dbReference type="GO" id="GO:0006631">
    <property type="term" value="P:fatty acid metabolic process"/>
    <property type="evidence" value="ECO:0007669"/>
    <property type="project" value="TreeGrafter"/>
</dbReference>
<dbReference type="PANTHER" id="PTHR43201">
    <property type="entry name" value="ACYL-COA SYNTHETASE"/>
    <property type="match status" value="1"/>
</dbReference>
<name>A0A2K9NSJ3_BACTC</name>
<dbReference type="AlphaFoldDB" id="A0A2K9NSJ3"/>